<reference evidence="7 8" key="1">
    <citation type="submission" date="2023-04" db="EMBL/GenBank/DDBJ databases">
        <title>A long-awaited taxogenomic arrangement of the family Halomonadaceae.</title>
        <authorList>
            <person name="De La Haba R."/>
            <person name="Chuvochina M."/>
            <person name="Wittouck S."/>
            <person name="Arahal D.R."/>
            <person name="Sanchez-Porro C."/>
            <person name="Hugenholtz P."/>
            <person name="Ventosa A."/>
        </authorList>
    </citation>
    <scope>NUCLEOTIDE SEQUENCE [LARGE SCALE GENOMIC DNA]</scope>
    <source>
        <strain evidence="7 8">DSM 22428</strain>
    </source>
</reference>
<evidence type="ECO:0000256" key="1">
    <source>
        <dbReference type="ARBA" id="ARBA00010716"/>
    </source>
</evidence>
<dbReference type="PANTHER" id="PTHR11113:SF14">
    <property type="entry name" value="N-ACETYLGLUCOSAMINE-6-PHOSPHATE DEACETYLASE"/>
    <property type="match status" value="1"/>
</dbReference>
<dbReference type="InterPro" id="IPR011059">
    <property type="entry name" value="Metal-dep_hydrolase_composite"/>
</dbReference>
<dbReference type="InterPro" id="IPR006680">
    <property type="entry name" value="Amidohydro-rel"/>
</dbReference>
<comment type="caution">
    <text evidence="7">The sequence shown here is derived from an EMBL/GenBank/DDBJ whole genome shotgun (WGS) entry which is preliminary data.</text>
</comment>
<evidence type="ECO:0000256" key="3">
    <source>
        <dbReference type="ARBA" id="ARBA00022801"/>
    </source>
</evidence>
<evidence type="ECO:0000256" key="4">
    <source>
        <dbReference type="ARBA" id="ARBA00023277"/>
    </source>
</evidence>
<dbReference type="CDD" id="cd00854">
    <property type="entry name" value="NagA"/>
    <property type="match status" value="1"/>
</dbReference>
<keyword evidence="4 5" id="KW-0119">Carbohydrate metabolism</keyword>
<dbReference type="Proteomes" id="UP001269375">
    <property type="component" value="Unassembled WGS sequence"/>
</dbReference>
<dbReference type="EMBL" id="JARWAO010000003">
    <property type="protein sequence ID" value="MDR5895922.1"/>
    <property type="molecule type" value="Genomic_DNA"/>
</dbReference>
<dbReference type="RefSeq" id="WP_251589844.1">
    <property type="nucleotide sequence ID" value="NZ_JAMLJI010000001.1"/>
</dbReference>
<dbReference type="PIRSF" id="PIRSF038994">
    <property type="entry name" value="NagA"/>
    <property type="match status" value="1"/>
</dbReference>
<evidence type="ECO:0000256" key="5">
    <source>
        <dbReference type="PIRNR" id="PIRNR038994"/>
    </source>
</evidence>
<keyword evidence="8" id="KW-1185">Reference proteome</keyword>
<dbReference type="InterPro" id="IPR032466">
    <property type="entry name" value="Metal_Hydrolase"/>
</dbReference>
<dbReference type="EC" id="3.5.1.25" evidence="7"/>
<dbReference type="Gene3D" id="2.30.40.10">
    <property type="entry name" value="Urease, subunit C, domain 1"/>
    <property type="match status" value="1"/>
</dbReference>
<dbReference type="InterPro" id="IPR003764">
    <property type="entry name" value="GlcNAc_6-P_deAcase"/>
</dbReference>
<name>A0ABU1GWK0_9GAMM</name>
<comment type="similarity">
    <text evidence="1 5">Belongs to the metallo-dependent hydrolases superfamily. NagA family.</text>
</comment>
<proteinExistence type="inferred from homology"/>
<accession>A0ABU1GWK0</accession>
<dbReference type="Gene3D" id="3.20.20.140">
    <property type="entry name" value="Metal-dependent hydrolases"/>
    <property type="match status" value="1"/>
</dbReference>
<protein>
    <submittedName>
        <fullName evidence="7">N-acetylglucosamine-6-phosphate deacetylase</fullName>
        <ecNumber evidence="7">3.5.1.25</ecNumber>
    </submittedName>
</protein>
<gene>
    <name evidence="7" type="primary">nagA</name>
    <name evidence="7" type="ORF">QC825_07560</name>
</gene>
<dbReference type="SUPFAM" id="SSF51338">
    <property type="entry name" value="Composite domain of metallo-dependent hydrolases"/>
    <property type="match status" value="1"/>
</dbReference>
<keyword evidence="2" id="KW-0479">Metal-binding</keyword>
<evidence type="ECO:0000313" key="8">
    <source>
        <dbReference type="Proteomes" id="UP001269375"/>
    </source>
</evidence>
<evidence type="ECO:0000259" key="6">
    <source>
        <dbReference type="Pfam" id="PF01979"/>
    </source>
</evidence>
<dbReference type="PANTHER" id="PTHR11113">
    <property type="entry name" value="N-ACETYLGLUCOSAMINE-6-PHOSPHATE DEACETYLASE"/>
    <property type="match status" value="1"/>
</dbReference>
<dbReference type="GO" id="GO:0008448">
    <property type="term" value="F:N-acetylglucosamine-6-phosphate deacetylase activity"/>
    <property type="evidence" value="ECO:0007669"/>
    <property type="project" value="UniProtKB-EC"/>
</dbReference>
<evidence type="ECO:0000313" key="7">
    <source>
        <dbReference type="EMBL" id="MDR5895922.1"/>
    </source>
</evidence>
<feature type="domain" description="Amidohydrolase-related" evidence="6">
    <location>
        <begin position="43"/>
        <end position="365"/>
    </location>
</feature>
<evidence type="ECO:0000256" key="2">
    <source>
        <dbReference type="ARBA" id="ARBA00022723"/>
    </source>
</evidence>
<dbReference type="SUPFAM" id="SSF51556">
    <property type="entry name" value="Metallo-dependent hydrolases"/>
    <property type="match status" value="1"/>
</dbReference>
<dbReference type="NCBIfam" id="TIGR00221">
    <property type="entry name" value="nagA"/>
    <property type="match status" value="1"/>
</dbReference>
<organism evidence="7 8">
    <name type="scientific">Larsenimonas suaedae</name>
    <dbReference type="NCBI Taxonomy" id="1851019"/>
    <lineage>
        <taxon>Bacteria</taxon>
        <taxon>Pseudomonadati</taxon>
        <taxon>Pseudomonadota</taxon>
        <taxon>Gammaproteobacteria</taxon>
        <taxon>Oceanospirillales</taxon>
        <taxon>Halomonadaceae</taxon>
        <taxon>Larsenimonas</taxon>
    </lineage>
</organism>
<dbReference type="Pfam" id="PF01979">
    <property type="entry name" value="Amidohydro_1"/>
    <property type="match status" value="1"/>
</dbReference>
<keyword evidence="3 5" id="KW-0378">Hydrolase</keyword>
<sequence>MTLTGHILTPTGWQWGTLEILEGAITAVTPADKATPPGTDAPYLVPGFIDLHVHGGGGSDAMEAGEAAHVMASTHARFGTTSLLATTMTAPMADIEAALDAIAEAMRHQAPDEARLLGVHLEGPFIHPDKLGAQPPYACPGTPAQFDTLLARAPIKVMTLAPDIEGHDALITHATARQVRVQIGHTCGTFEDGCTALSRGASGFTHLYNAMTPLGHRNAGIVGAALAHATFCEIIPDLVHVEAGAMHAAMRAIPRLYGITDATAAAGMPEGEYRLGAQRVFKQGDSVRLEDGTLAGSALTMNQALKNFMTLGDTLAQAVHRLSTWPAEYLGLSDRGVLAPGRRADVLALDRDGNLQGVWIGGQRVEADHG</sequence>